<organism evidence="3">
    <name type="scientific">Onchocerca flexuosa</name>
    <dbReference type="NCBI Taxonomy" id="387005"/>
    <lineage>
        <taxon>Eukaryota</taxon>
        <taxon>Metazoa</taxon>
        <taxon>Ecdysozoa</taxon>
        <taxon>Nematoda</taxon>
        <taxon>Chromadorea</taxon>
        <taxon>Rhabditida</taxon>
        <taxon>Spirurina</taxon>
        <taxon>Spiruromorpha</taxon>
        <taxon>Filarioidea</taxon>
        <taxon>Onchocercidae</taxon>
        <taxon>Onchocerca</taxon>
    </lineage>
</organism>
<dbReference type="AlphaFoldDB" id="A0A183H6Z5"/>
<gene>
    <name evidence="1" type="ORF">OFLC_LOCUS3257</name>
</gene>
<name>A0A183H6Z5_9BILA</name>
<reference evidence="3" key="1">
    <citation type="submission" date="2016-06" db="UniProtKB">
        <authorList>
            <consortium name="WormBaseParasite"/>
        </authorList>
    </citation>
    <scope>IDENTIFICATION</scope>
</reference>
<dbReference type="EMBL" id="UZAJ01002122">
    <property type="protein sequence ID" value="VDO35841.1"/>
    <property type="molecule type" value="Genomic_DNA"/>
</dbReference>
<evidence type="ECO:0000313" key="2">
    <source>
        <dbReference type="Proteomes" id="UP000267606"/>
    </source>
</evidence>
<evidence type="ECO:0000313" key="1">
    <source>
        <dbReference type="EMBL" id="VDO35841.1"/>
    </source>
</evidence>
<keyword evidence="2" id="KW-1185">Reference proteome</keyword>
<reference evidence="1 2" key="2">
    <citation type="submission" date="2018-11" db="EMBL/GenBank/DDBJ databases">
        <authorList>
            <consortium name="Pathogen Informatics"/>
        </authorList>
    </citation>
    <scope>NUCLEOTIDE SEQUENCE [LARGE SCALE GENOMIC DNA]</scope>
</reference>
<dbReference type="Proteomes" id="UP000267606">
    <property type="component" value="Unassembled WGS sequence"/>
</dbReference>
<dbReference type="WBParaSite" id="OFLC_0000325601-mRNA-1">
    <property type="protein sequence ID" value="OFLC_0000325601-mRNA-1"/>
    <property type="gene ID" value="OFLC_0000325601"/>
</dbReference>
<sequence length="93" mass="10369">MILRNLECVTLYIAQICMAPFLAHASTVPTSHASVYLQDFPKMSLKSSSAQHFRTDNVVKSTAWVCRSAEVATLLDSKSQALLEERCGDFLKF</sequence>
<accession>A0A183H6Z5</accession>
<proteinExistence type="predicted"/>
<protein>
    <submittedName>
        <fullName evidence="3">Secreted protein</fullName>
    </submittedName>
</protein>
<evidence type="ECO:0000313" key="3">
    <source>
        <dbReference type="WBParaSite" id="OFLC_0000325601-mRNA-1"/>
    </source>
</evidence>